<keyword evidence="7 9" id="KW-0811">Translocation</keyword>
<keyword evidence="4 9" id="KW-0812">Transmembrane</keyword>
<keyword evidence="8 9" id="KW-0472">Membrane</keyword>
<sequence>MSMPGGMEWLLIALVVLLLFGGKKIPELAKGLGSGIKNFKKAVKDDDDDLAETKKVDELDKKTEVRTSDEKNETKQA</sequence>
<dbReference type="AlphaFoldDB" id="A0A4Q0ZHG0"/>
<evidence type="ECO:0000313" key="10">
    <source>
        <dbReference type="EMBL" id="RXJ84471.1"/>
    </source>
</evidence>
<keyword evidence="2 9" id="KW-0813">Transport</keyword>
<evidence type="ECO:0000256" key="5">
    <source>
        <dbReference type="ARBA" id="ARBA00022927"/>
    </source>
</evidence>
<dbReference type="PANTHER" id="PTHR42982:SF1">
    <property type="entry name" value="SEC-INDEPENDENT PROTEIN TRANSLOCASE PROTEIN TATA"/>
    <property type="match status" value="1"/>
</dbReference>
<accession>A0A4Q0ZHG0</accession>
<keyword evidence="3 9" id="KW-1003">Cell membrane</keyword>
<reference evidence="10 11" key="1">
    <citation type="submission" date="2017-10" db="EMBL/GenBank/DDBJ databases">
        <title>Genomics of the genus Arcobacter.</title>
        <authorList>
            <person name="Perez-Cataluna A."/>
            <person name="Figueras M.J."/>
        </authorList>
    </citation>
    <scope>NUCLEOTIDE SEQUENCE [LARGE SCALE GENOMIC DNA]</scope>
    <source>
        <strain evidence="10 11">F26</strain>
    </source>
</reference>
<evidence type="ECO:0000256" key="2">
    <source>
        <dbReference type="ARBA" id="ARBA00022448"/>
    </source>
</evidence>
<comment type="similarity">
    <text evidence="9">Belongs to the TatA/E family.</text>
</comment>
<dbReference type="GO" id="GO:0008320">
    <property type="term" value="F:protein transmembrane transporter activity"/>
    <property type="evidence" value="ECO:0007669"/>
    <property type="project" value="UniProtKB-UniRule"/>
</dbReference>
<protein>
    <recommendedName>
        <fullName evidence="9">Sec-independent protein translocase protein TatA</fullName>
    </recommendedName>
</protein>
<name>A0A4Q0ZHG0_9BACT</name>
<proteinExistence type="inferred from homology"/>
<evidence type="ECO:0000256" key="6">
    <source>
        <dbReference type="ARBA" id="ARBA00022989"/>
    </source>
</evidence>
<comment type="caution">
    <text evidence="10">The sequence shown here is derived from an EMBL/GenBank/DDBJ whole genome shotgun (WGS) entry which is preliminary data.</text>
</comment>
<dbReference type="InterPro" id="IPR006312">
    <property type="entry name" value="TatA/E"/>
</dbReference>
<dbReference type="GO" id="GO:0033281">
    <property type="term" value="C:TAT protein transport complex"/>
    <property type="evidence" value="ECO:0007669"/>
    <property type="project" value="UniProtKB-UniRule"/>
</dbReference>
<evidence type="ECO:0000256" key="7">
    <source>
        <dbReference type="ARBA" id="ARBA00023010"/>
    </source>
</evidence>
<evidence type="ECO:0000256" key="1">
    <source>
        <dbReference type="ARBA" id="ARBA00004162"/>
    </source>
</evidence>
<dbReference type="HAMAP" id="MF_00236">
    <property type="entry name" value="TatA_E"/>
    <property type="match status" value="1"/>
</dbReference>
<dbReference type="Proteomes" id="UP000290870">
    <property type="component" value="Unassembled WGS sequence"/>
</dbReference>
<dbReference type="GO" id="GO:0043953">
    <property type="term" value="P:protein transport by the Tat complex"/>
    <property type="evidence" value="ECO:0007669"/>
    <property type="project" value="UniProtKB-UniRule"/>
</dbReference>
<evidence type="ECO:0000256" key="3">
    <source>
        <dbReference type="ARBA" id="ARBA00022475"/>
    </source>
</evidence>
<dbReference type="NCBIfam" id="TIGR01411">
    <property type="entry name" value="tatAE"/>
    <property type="match status" value="1"/>
</dbReference>
<evidence type="ECO:0000256" key="8">
    <source>
        <dbReference type="ARBA" id="ARBA00023136"/>
    </source>
</evidence>
<gene>
    <name evidence="9" type="primary">tatA</name>
    <name evidence="10" type="ORF">CRU90_06295</name>
</gene>
<dbReference type="RefSeq" id="WP_128986429.1">
    <property type="nucleotide sequence ID" value="NZ_PDJZ01000005.1"/>
</dbReference>
<dbReference type="PANTHER" id="PTHR42982">
    <property type="entry name" value="SEC-INDEPENDENT PROTEIN TRANSLOCASE PROTEIN TATA"/>
    <property type="match status" value="1"/>
</dbReference>
<dbReference type="EMBL" id="PDJZ01000005">
    <property type="protein sequence ID" value="RXJ84471.1"/>
    <property type="molecule type" value="Genomic_DNA"/>
</dbReference>
<comment type="function">
    <text evidence="9">Part of the twin-arginine translocation (Tat) system that transports large folded proteins containing a characteristic twin-arginine motif in their signal peptide across membranes. TatA could form the protein-conducting channel of the Tat system.</text>
</comment>
<comment type="subcellular location">
    <subcellularLocation>
        <location evidence="1 9">Cell membrane</location>
        <topology evidence="1 9">Single-pass membrane protein</topology>
    </subcellularLocation>
</comment>
<dbReference type="InterPro" id="IPR003369">
    <property type="entry name" value="TatA/B/E"/>
</dbReference>
<evidence type="ECO:0000256" key="9">
    <source>
        <dbReference type="HAMAP-Rule" id="MF_00236"/>
    </source>
</evidence>
<keyword evidence="6 9" id="KW-1133">Transmembrane helix</keyword>
<evidence type="ECO:0000256" key="4">
    <source>
        <dbReference type="ARBA" id="ARBA00022692"/>
    </source>
</evidence>
<dbReference type="Pfam" id="PF02416">
    <property type="entry name" value="TatA_B_E"/>
    <property type="match status" value="1"/>
</dbReference>
<organism evidence="10 11">
    <name type="scientific">Arcobacter cloacae</name>
    <dbReference type="NCBI Taxonomy" id="1054034"/>
    <lineage>
        <taxon>Bacteria</taxon>
        <taxon>Pseudomonadati</taxon>
        <taxon>Campylobacterota</taxon>
        <taxon>Epsilonproteobacteria</taxon>
        <taxon>Campylobacterales</taxon>
        <taxon>Arcobacteraceae</taxon>
        <taxon>Arcobacter</taxon>
    </lineage>
</organism>
<dbReference type="Gene3D" id="1.20.5.3310">
    <property type="match status" value="1"/>
</dbReference>
<evidence type="ECO:0000313" key="11">
    <source>
        <dbReference type="Proteomes" id="UP000290870"/>
    </source>
</evidence>
<keyword evidence="5 9" id="KW-0653">Protein transport</keyword>
<comment type="subunit">
    <text evidence="9">Forms a complex with TatC.</text>
</comment>